<keyword evidence="3 4" id="KW-0378">Hydrolase</keyword>
<dbReference type="OrthoDB" id="941679at2759"/>
<sequence length="274" mass="29586">YGITYTPYTASGTCKTSSLIHADIAQLKSYGLIRLYGTDCNQTAEVLSALASPRPKNPASTQPETKIIAALPDLKNQQQNLNLIITATTTNPTGWTRIHSIAVGNELLNSAQATAPEIVSAVQTARTTLRAAGYDGPVVAVDTVPSHLQHPEICQVSDYCAVNCHAFFDDKVTPQEAGRYVRTQVDALREVHDAKKVVVTESGWPHAGMGNGVAVPSAENQRVAVRALREEFRFGGEGEEGDVGLVLFSSFDDLWKVDNAYTFGAEKFWGILGH</sequence>
<gene>
    <name evidence="4" type="ORF">BO97DRAFT_351335</name>
</gene>
<dbReference type="RefSeq" id="XP_025548764.1">
    <property type="nucleotide sequence ID" value="XM_025691974.1"/>
</dbReference>
<name>A0A395HPD0_ASPHC</name>
<dbReference type="Gene3D" id="3.20.20.80">
    <property type="entry name" value="Glycosidases"/>
    <property type="match status" value="2"/>
</dbReference>
<dbReference type="SUPFAM" id="SSF51445">
    <property type="entry name" value="(Trans)glycosidases"/>
    <property type="match status" value="1"/>
</dbReference>
<evidence type="ECO:0000313" key="5">
    <source>
        <dbReference type="Proteomes" id="UP000248961"/>
    </source>
</evidence>
<evidence type="ECO:0000313" key="4">
    <source>
        <dbReference type="EMBL" id="RAL09610.1"/>
    </source>
</evidence>
<dbReference type="PANTHER" id="PTHR16631">
    <property type="entry name" value="GLUCAN 1,3-BETA-GLUCOSIDASE"/>
    <property type="match status" value="1"/>
</dbReference>
<evidence type="ECO:0000256" key="2">
    <source>
        <dbReference type="ARBA" id="ARBA00008773"/>
    </source>
</evidence>
<dbReference type="InterPro" id="IPR050732">
    <property type="entry name" value="Beta-glucan_modifiers"/>
</dbReference>
<accession>A0A395HPD0</accession>
<evidence type="ECO:0000256" key="3">
    <source>
        <dbReference type="ARBA" id="ARBA00022801"/>
    </source>
</evidence>
<dbReference type="GeneID" id="37196263"/>
<dbReference type="GO" id="GO:0042973">
    <property type="term" value="F:glucan endo-1,3-beta-D-glucosidase activity"/>
    <property type="evidence" value="ECO:0007669"/>
    <property type="project" value="TreeGrafter"/>
</dbReference>
<feature type="non-terminal residue" evidence="4">
    <location>
        <position position="1"/>
    </location>
</feature>
<dbReference type="GO" id="GO:0071555">
    <property type="term" value="P:cell wall organization"/>
    <property type="evidence" value="ECO:0007669"/>
    <property type="project" value="TreeGrafter"/>
</dbReference>
<comment type="similarity">
    <text evidence="2">Belongs to the glycosyl hydrolase 17 family.</text>
</comment>
<comment type="subcellular location">
    <subcellularLocation>
        <location evidence="1">Cell envelope</location>
    </subcellularLocation>
</comment>
<dbReference type="GO" id="GO:0009986">
    <property type="term" value="C:cell surface"/>
    <property type="evidence" value="ECO:0007669"/>
    <property type="project" value="TreeGrafter"/>
</dbReference>
<dbReference type="GO" id="GO:0005576">
    <property type="term" value="C:extracellular region"/>
    <property type="evidence" value="ECO:0007669"/>
    <property type="project" value="TreeGrafter"/>
</dbReference>
<dbReference type="AlphaFoldDB" id="A0A395HPD0"/>
<protein>
    <submittedName>
        <fullName evidence="4">Glycoside hydrolase</fullName>
    </submittedName>
</protein>
<dbReference type="VEuPathDB" id="FungiDB:BO97DRAFT_351335"/>
<proteinExistence type="inferred from homology"/>
<evidence type="ECO:0000256" key="1">
    <source>
        <dbReference type="ARBA" id="ARBA00004196"/>
    </source>
</evidence>
<dbReference type="STRING" id="1450537.A0A395HPD0"/>
<dbReference type="InterPro" id="IPR017853">
    <property type="entry name" value="GH"/>
</dbReference>
<organism evidence="4 5">
    <name type="scientific">Aspergillus homomorphus (strain CBS 101889)</name>
    <dbReference type="NCBI Taxonomy" id="1450537"/>
    <lineage>
        <taxon>Eukaryota</taxon>
        <taxon>Fungi</taxon>
        <taxon>Dikarya</taxon>
        <taxon>Ascomycota</taxon>
        <taxon>Pezizomycotina</taxon>
        <taxon>Eurotiomycetes</taxon>
        <taxon>Eurotiomycetidae</taxon>
        <taxon>Eurotiales</taxon>
        <taxon>Aspergillaceae</taxon>
        <taxon>Aspergillus</taxon>
        <taxon>Aspergillus subgen. Circumdati</taxon>
    </lineage>
</organism>
<dbReference type="Proteomes" id="UP000248961">
    <property type="component" value="Unassembled WGS sequence"/>
</dbReference>
<dbReference type="PANTHER" id="PTHR16631:SF14">
    <property type="entry name" value="FAMILY 17 GLUCOSIDASE SCW10-RELATED"/>
    <property type="match status" value="1"/>
</dbReference>
<dbReference type="GO" id="GO:0009277">
    <property type="term" value="C:fungal-type cell wall"/>
    <property type="evidence" value="ECO:0007669"/>
    <property type="project" value="TreeGrafter"/>
</dbReference>
<reference evidence="4 5" key="1">
    <citation type="submission" date="2018-02" db="EMBL/GenBank/DDBJ databases">
        <title>The genomes of Aspergillus section Nigri reveals drivers in fungal speciation.</title>
        <authorList>
            <consortium name="DOE Joint Genome Institute"/>
            <person name="Vesth T.C."/>
            <person name="Nybo J."/>
            <person name="Theobald S."/>
            <person name="Brandl J."/>
            <person name="Frisvad J.C."/>
            <person name="Nielsen K.F."/>
            <person name="Lyhne E.K."/>
            <person name="Kogle M.E."/>
            <person name="Kuo A."/>
            <person name="Riley R."/>
            <person name="Clum A."/>
            <person name="Nolan M."/>
            <person name="Lipzen A."/>
            <person name="Salamov A."/>
            <person name="Henrissat B."/>
            <person name="Wiebenga A."/>
            <person name="De vries R.P."/>
            <person name="Grigoriev I.V."/>
            <person name="Mortensen U.H."/>
            <person name="Andersen M.R."/>
            <person name="Baker S.E."/>
        </authorList>
    </citation>
    <scope>NUCLEOTIDE SEQUENCE [LARGE SCALE GENOMIC DNA]</scope>
    <source>
        <strain evidence="4 5">CBS 101889</strain>
    </source>
</reference>
<dbReference type="EMBL" id="KZ824302">
    <property type="protein sequence ID" value="RAL09610.1"/>
    <property type="molecule type" value="Genomic_DNA"/>
</dbReference>
<keyword evidence="5" id="KW-1185">Reference proteome</keyword>